<dbReference type="AlphaFoldDB" id="A0A9R1CUZ1"/>
<organism evidence="2 3">
    <name type="scientific">Natronomonas aquatica</name>
    <dbReference type="NCBI Taxonomy" id="2841590"/>
    <lineage>
        <taxon>Archaea</taxon>
        <taxon>Methanobacteriati</taxon>
        <taxon>Methanobacteriota</taxon>
        <taxon>Stenosarchaea group</taxon>
        <taxon>Halobacteria</taxon>
        <taxon>Halobacteriales</taxon>
        <taxon>Natronomonadaceae</taxon>
        <taxon>Natronomonas</taxon>
    </lineage>
</organism>
<dbReference type="Gene3D" id="3.40.50.300">
    <property type="entry name" value="P-loop containing nucleotide triphosphate hydrolases"/>
    <property type="match status" value="2"/>
</dbReference>
<evidence type="ECO:0000313" key="2">
    <source>
        <dbReference type="EMBL" id="MCQ4334427.1"/>
    </source>
</evidence>
<dbReference type="CDD" id="cd01127">
    <property type="entry name" value="TrwB_TraG_TraD_VirD4"/>
    <property type="match status" value="1"/>
</dbReference>
<comment type="caution">
    <text evidence="2">The sequence shown here is derived from an EMBL/GenBank/DDBJ whole genome shotgun (WGS) entry which is preliminary data.</text>
</comment>
<feature type="region of interest" description="Disordered" evidence="1">
    <location>
        <begin position="793"/>
        <end position="832"/>
    </location>
</feature>
<evidence type="ECO:0000313" key="3">
    <source>
        <dbReference type="Proteomes" id="UP001139494"/>
    </source>
</evidence>
<reference evidence="2" key="1">
    <citation type="journal article" date="2023" name="Front. Microbiol.">
        <title>Genomic-based phylogenetic and metabolic analyses of the genus Natronomonas, and description of Natronomonas aquatica sp. nov.</title>
        <authorList>
            <person name="Garcia-Roldan A."/>
            <person name="Duran-Viseras A."/>
            <person name="de la Haba R.R."/>
            <person name="Corral P."/>
            <person name="Sanchez-Porro C."/>
            <person name="Ventosa A."/>
        </authorList>
    </citation>
    <scope>NUCLEOTIDE SEQUENCE</scope>
    <source>
        <strain evidence="2">F2-12</strain>
    </source>
</reference>
<protein>
    <recommendedName>
        <fullName evidence="4">ATP-binding protein</fullName>
    </recommendedName>
</protein>
<name>A0A9R1CUZ1_9EURY</name>
<sequence>MSTTTPQSSSLDSYLKVSLDTAQLDPATLESAFTRLHSIGFETRIEIRIVATANTVAYYFGTTDRQFRTLDRTLSRIFPEGTELEHETPPELPENPSAALEFRGRGDRREDWQTRLRPVYDGHPERVEYPLAAVVDTIAETDASVVYQAILTPKQNWRADAKTRTLQLKQGEDTPSQRFFNFLFDTYEYDATIEDASPSATARIHSIEDTQPEQSFSVYARAIATGEDAPAVLSAVGSAFRPIEGRFYGIDTTVRRDDDRVDEITDRLEHAAVHEEPSLTSRLTARLPITGNFDHEIVTDPLTAPNFCLFDGASVSSDGRRALEATPQEQTNVPRPDESVLTQYDSGMLLGYPLTSDGQTADSAVSLPPSLQPLHAAWFGKTGSGKSTALINAMLDNHAATDGADILIDPKGDGMPIEYLRAHYEEYGSLDDVYYFDCTETLPATSFFDIREQLADGVDRTTAVEDVTDHYIEMLVGIMGEERFEQAVRSPDIIRYLVKALFDPVHGDDAYTHRTLQEATTRMRETRDAPPVTDPDLQQMLSGVVSNSKRSFDELLQGVANRIEKVPLDDRLGRLFNHVPGEDDPQFDFREVIDEDAAVIFDTGGLRPESRRAISLVLLSQLWSALRRRAEGGDETAEPPLVNLYLEEAAEIARSGLVSELLSQSRSFGLSMTLAMQFPGQLRQADNEAYAEVLNNVSTVVSGNVAVDPDLKKRLATEDMPPEEVANRLRALERGQWFVSLPSAFGTAEPRPFRVESAPIPAGHPDHETSLSAAKQTAFEAAFDVVRDRSRLEHGIDLAPTQRPTATPEATNGDEPTGEPSSDSSAPVGSLLPHTKRLPEMLEYDGDRHALCCSSCESRYDPTREGIERAIECCHELASVDRDDIPVCGVNLKLSRDERIQSRCTDAQLRFLHAVYAAHQRRFDPELEYDLLTDSMIQLREYVGIEKPAVDELLDDGLLRKDCQYPHVLYTVTPEGRSEAKIRHREGVAHGDGVGDLSESSFHVAMVALGERYLEETFLEDPNSSVVEVSPYHETEEGRLDLAGLDADGEVVVALEAERSNHDTREAVPEDFDKMAAQEPEAAIWIVNNRDAAHDVLEALNEPLDGDPRVEKTYSRSSPPQRLSIDTSGLTEIYTFTYLRDSVLGGIR</sequence>
<keyword evidence="3" id="KW-1185">Reference proteome</keyword>
<dbReference type="SUPFAM" id="SSF52540">
    <property type="entry name" value="P-loop containing nucleoside triphosphate hydrolases"/>
    <property type="match status" value="1"/>
</dbReference>
<evidence type="ECO:0008006" key="4">
    <source>
        <dbReference type="Google" id="ProtNLM"/>
    </source>
</evidence>
<dbReference type="PANTHER" id="PTHR30121">
    <property type="entry name" value="UNCHARACTERIZED PROTEIN YJGR-RELATED"/>
    <property type="match status" value="1"/>
</dbReference>
<dbReference type="RefSeq" id="WP_256030465.1">
    <property type="nucleotide sequence ID" value="NZ_JAHLKM010000025.1"/>
</dbReference>
<dbReference type="InterPro" id="IPR027417">
    <property type="entry name" value="P-loop_NTPase"/>
</dbReference>
<accession>A0A9R1CUZ1</accession>
<dbReference type="InterPro" id="IPR051162">
    <property type="entry name" value="T4SS_component"/>
</dbReference>
<gene>
    <name evidence="2" type="ORF">KM295_13265</name>
</gene>
<dbReference type="Proteomes" id="UP001139494">
    <property type="component" value="Unassembled WGS sequence"/>
</dbReference>
<dbReference type="PANTHER" id="PTHR30121:SF6">
    <property type="entry name" value="SLR6007 PROTEIN"/>
    <property type="match status" value="1"/>
</dbReference>
<proteinExistence type="predicted"/>
<dbReference type="EMBL" id="JAHLKM010000025">
    <property type="protein sequence ID" value="MCQ4334427.1"/>
    <property type="molecule type" value="Genomic_DNA"/>
</dbReference>
<evidence type="ECO:0000256" key="1">
    <source>
        <dbReference type="SAM" id="MobiDB-lite"/>
    </source>
</evidence>